<protein>
    <recommendedName>
        <fullName evidence="3">Glycosyltransferase 2-like domain-containing protein</fullName>
    </recommendedName>
</protein>
<dbReference type="Proteomes" id="UP000241454">
    <property type="component" value="Chromosome"/>
</dbReference>
<evidence type="ECO:0000259" key="3">
    <source>
        <dbReference type="Pfam" id="PF00535"/>
    </source>
</evidence>
<keyword evidence="2" id="KW-0808">Transferase</keyword>
<dbReference type="Gene3D" id="3.90.550.10">
    <property type="entry name" value="Spore Coat Polysaccharide Biosynthesis Protein SpsA, Chain A"/>
    <property type="match status" value="1"/>
</dbReference>
<gene>
    <name evidence="4" type="ORF">C8077_07885</name>
</gene>
<dbReference type="PANTHER" id="PTHR22916">
    <property type="entry name" value="GLYCOSYLTRANSFERASE"/>
    <property type="match status" value="1"/>
</dbReference>
<evidence type="ECO:0000313" key="5">
    <source>
        <dbReference type="Proteomes" id="UP000241454"/>
    </source>
</evidence>
<dbReference type="InterPro" id="IPR029044">
    <property type="entry name" value="Nucleotide-diphossugar_trans"/>
</dbReference>
<proteinExistence type="predicted"/>
<accession>A0A2R4G4N6</accession>
<dbReference type="RefSeq" id="WP_107646461.1">
    <property type="nucleotide sequence ID" value="NZ_CP028341.1"/>
</dbReference>
<dbReference type="PANTHER" id="PTHR22916:SF51">
    <property type="entry name" value="GLYCOSYLTRANSFERASE EPSH-RELATED"/>
    <property type="match status" value="1"/>
</dbReference>
<dbReference type="EMBL" id="CP028341">
    <property type="protein sequence ID" value="AVT45819.1"/>
    <property type="molecule type" value="Genomic_DNA"/>
</dbReference>
<evidence type="ECO:0000256" key="1">
    <source>
        <dbReference type="ARBA" id="ARBA00022676"/>
    </source>
</evidence>
<keyword evidence="1" id="KW-0328">Glycosyltransferase</keyword>
<reference evidence="4 5" key="1">
    <citation type="submission" date="2018-03" db="EMBL/GenBank/DDBJ databases">
        <authorList>
            <person name="Keele B.F."/>
        </authorList>
    </citation>
    <scope>NUCLEOTIDE SEQUENCE [LARGE SCALE GENOMIC DNA]</scope>
    <source>
        <strain evidence="4 5">1-11</strain>
    </source>
</reference>
<evidence type="ECO:0000256" key="2">
    <source>
        <dbReference type="ARBA" id="ARBA00022679"/>
    </source>
</evidence>
<dbReference type="SUPFAM" id="SSF53448">
    <property type="entry name" value="Nucleotide-diphospho-sugar transferases"/>
    <property type="match status" value="1"/>
</dbReference>
<evidence type="ECO:0000313" key="4">
    <source>
        <dbReference type="EMBL" id="AVT45819.1"/>
    </source>
</evidence>
<dbReference type="CDD" id="cd00761">
    <property type="entry name" value="Glyco_tranf_GTA_type"/>
    <property type="match status" value="1"/>
</dbReference>
<dbReference type="InterPro" id="IPR001173">
    <property type="entry name" value="Glyco_trans_2-like"/>
</dbReference>
<dbReference type="GO" id="GO:0016757">
    <property type="term" value="F:glycosyltransferase activity"/>
    <property type="evidence" value="ECO:0007669"/>
    <property type="project" value="UniProtKB-KW"/>
</dbReference>
<dbReference type="Pfam" id="PF00535">
    <property type="entry name" value="Glycos_transf_2"/>
    <property type="match status" value="1"/>
</dbReference>
<sequence>MAFGELISVIVPVYNVRRYLRQCLESLASQDYPSFEIVLVDDGSTDGSGRICDEYATRNKRFSVVHQSNAGLSAARNVGLAHAHGRYVSFVDSDDWVAENYLSMLMTAVERSGMPCASLAHLKPFRDGFGCRLHMESGGASSARIEPERINVMDETTMQKALLRQQVNCGAQARLCRRDVLLAVAPNGEVFPKGLLYEDLATVYRIIHEAHGSALIYESLYAYRHRCTGIMGNRGAFHDEKVASAVHVSRALYVNMTRWYPSLAKESASRCLALLCTVYSSLDVMERDNRETVWREIQQYCGLTRDDVGARLKDRAAACCAMGGERVFAMLCRLYRGYSRWTGC</sequence>
<dbReference type="AlphaFoldDB" id="A0A2R4G4N6"/>
<organism evidence="4 5">
    <name type="scientific">Bifidobacterium adolescentis</name>
    <dbReference type="NCBI Taxonomy" id="1680"/>
    <lineage>
        <taxon>Bacteria</taxon>
        <taxon>Bacillati</taxon>
        <taxon>Actinomycetota</taxon>
        <taxon>Actinomycetes</taxon>
        <taxon>Bifidobacteriales</taxon>
        <taxon>Bifidobacteriaceae</taxon>
        <taxon>Bifidobacterium</taxon>
    </lineage>
</organism>
<feature type="domain" description="Glycosyltransferase 2-like" evidence="3">
    <location>
        <begin position="8"/>
        <end position="181"/>
    </location>
</feature>
<name>A0A2R4G4N6_BIFAD</name>